<dbReference type="InterPro" id="IPR018779">
    <property type="entry name" value="RecJ_C"/>
</dbReference>
<dbReference type="GO" id="GO:0006281">
    <property type="term" value="P:DNA repair"/>
    <property type="evidence" value="ECO:0007669"/>
    <property type="project" value="InterPro"/>
</dbReference>
<dbReference type="RefSeq" id="WP_010024277.1">
    <property type="nucleotide sequence ID" value="NZ_AFVQ02000088.1"/>
</dbReference>
<dbReference type="Gene3D" id="3.10.310.30">
    <property type="match status" value="1"/>
</dbReference>
<dbReference type="Pfam" id="PF02272">
    <property type="entry name" value="DHHA1"/>
    <property type="match status" value="1"/>
</dbReference>
<evidence type="ECO:0000259" key="6">
    <source>
        <dbReference type="Pfam" id="PF01368"/>
    </source>
</evidence>
<sequence length="776" mass="86349">MLESNNRWKIREVDEEKVQRLSESLHISVMTARLLVARGIEESKDAQLFLHEEEMKFYDPMKMKGMREATSRIQQAIASGERIRTFGDYDADGVTSTAILTRALRACGADVTSYIPNRFKDGYGPNIGAVRQAKKDGITLIVTVDSGIAAFDPAECAGRMGIDYIITDHHEPPEQLPEAYAILNPKQTDCPYPFKGLSGAGVALKLAQAVCNADVFDKQWIALAAIGTIADLVPLIDENRLIAAQGLRKINEGSLPGIDALKAKASGAGPVDSDGIGFQMGPRLNAAGRMTDAAEALELLLCEDMEKAVMLAERLDALNQQRRSIVDQIAKEADRQAAAYMAQGGKALVLSGEDWHQGVIGIVASKIVGKYYRPVIILSIDKETGIAKGSGRSIEGFNLYEGLKACSNHLIQFGGHKMAAGLSLAQTEIDHFRAAFNEQANQMLQAQDLIPQLTVDGTAKVDDLSVELIEELAKLAPFGTDNPKPLFLIPQAPLAKLATVGRNKDHLKLTLKGSEKQLEGIGFGFGEWIQKIAPTDELAAVGELGINEWNGFRKAQLMIRDLRVAGVQVYDWRSLRDLQEKLQMLHAESVPLLTFQEDTAVHFQLADVIRYEPGMTLSGNVVALLDLPDDEDQLSAFLKTHPQLNRFYCIFYHSRDHYFSAFPERDHFVWYYALIRQRHRFELRNMMRQIAGYKGWSEQSISLMTQVFFELGFVKIEKGILSEIPSPVKAPLTSSERYRKEKAQRDLEARFCYAPISEVKQWLILQLKQNEKQGIK</sequence>
<dbReference type="Pfam" id="PF17768">
    <property type="entry name" value="RecJ_OB"/>
    <property type="match status" value="1"/>
</dbReference>
<dbReference type="Pfam" id="PF01368">
    <property type="entry name" value="DHH"/>
    <property type="match status" value="1"/>
</dbReference>
<dbReference type="Proteomes" id="UP000035553">
    <property type="component" value="Unassembled WGS sequence"/>
</dbReference>
<dbReference type="InterPro" id="IPR001667">
    <property type="entry name" value="DDH_dom"/>
</dbReference>
<dbReference type="GO" id="GO:0006310">
    <property type="term" value="P:DNA recombination"/>
    <property type="evidence" value="ECO:0007669"/>
    <property type="project" value="InterPro"/>
</dbReference>
<evidence type="ECO:0000313" key="10">
    <source>
        <dbReference type="EMBL" id="KLI02570.1"/>
    </source>
</evidence>
<keyword evidence="4" id="KW-0378">Hydrolase</keyword>
<protein>
    <recommendedName>
        <fullName evidence="2">Single-stranded-DNA-specific exonuclease RecJ</fullName>
    </recommendedName>
</protein>
<evidence type="ECO:0000256" key="4">
    <source>
        <dbReference type="ARBA" id="ARBA00022801"/>
    </source>
</evidence>
<gene>
    <name evidence="10" type="ORF">SINU_07365</name>
</gene>
<dbReference type="Gene3D" id="3.90.1640.30">
    <property type="match status" value="1"/>
</dbReference>
<feature type="domain" description="Single-stranded-DNA-specific exonuclease RecJ C-terminal" evidence="8">
    <location>
        <begin position="568"/>
        <end position="763"/>
    </location>
</feature>
<evidence type="ECO:0000259" key="7">
    <source>
        <dbReference type="Pfam" id="PF02272"/>
    </source>
</evidence>
<evidence type="ECO:0000256" key="2">
    <source>
        <dbReference type="ARBA" id="ARBA00019841"/>
    </source>
</evidence>
<comment type="similarity">
    <text evidence="1">Belongs to the RecJ family.</text>
</comment>
<evidence type="ECO:0000259" key="9">
    <source>
        <dbReference type="Pfam" id="PF17768"/>
    </source>
</evidence>
<evidence type="ECO:0000256" key="5">
    <source>
        <dbReference type="ARBA" id="ARBA00022839"/>
    </source>
</evidence>
<comment type="caution">
    <text evidence="10">The sequence shown here is derived from an EMBL/GenBank/DDBJ whole genome shotgun (WGS) entry which is preliminary data.</text>
</comment>
<dbReference type="GO" id="GO:0003676">
    <property type="term" value="F:nucleic acid binding"/>
    <property type="evidence" value="ECO:0007669"/>
    <property type="project" value="InterPro"/>
</dbReference>
<reference evidence="10 11" key="1">
    <citation type="journal article" date="2011" name="J. Bacteriol.">
        <title>Draft genome sequence of Sporolactobacillus inulinus strain CASD, an efficient D-lactic acid-producing bacterium with high-concentration lactate tolerance capability.</title>
        <authorList>
            <person name="Yu B."/>
            <person name="Su F."/>
            <person name="Wang L."/>
            <person name="Xu K."/>
            <person name="Zhao B."/>
            <person name="Xu P."/>
        </authorList>
    </citation>
    <scope>NUCLEOTIDE SEQUENCE [LARGE SCALE GENOMIC DNA]</scope>
    <source>
        <strain evidence="10 11">CASD</strain>
    </source>
</reference>
<dbReference type="InterPro" id="IPR038763">
    <property type="entry name" value="DHH_sf"/>
</dbReference>
<dbReference type="NCBIfam" id="TIGR00644">
    <property type="entry name" value="recJ"/>
    <property type="match status" value="1"/>
</dbReference>
<evidence type="ECO:0000313" key="11">
    <source>
        <dbReference type="Proteomes" id="UP000035553"/>
    </source>
</evidence>
<dbReference type="InterPro" id="IPR051673">
    <property type="entry name" value="SSDNA_exonuclease_RecJ"/>
</dbReference>
<feature type="domain" description="DHHA1" evidence="7">
    <location>
        <begin position="345"/>
        <end position="440"/>
    </location>
</feature>
<dbReference type="InterPro" id="IPR003156">
    <property type="entry name" value="DHHA1_dom"/>
</dbReference>
<dbReference type="InterPro" id="IPR041122">
    <property type="entry name" value="RecJ_OB"/>
</dbReference>
<evidence type="ECO:0000256" key="3">
    <source>
        <dbReference type="ARBA" id="ARBA00022722"/>
    </source>
</evidence>
<accession>A0A0U1QP50</accession>
<evidence type="ECO:0000256" key="1">
    <source>
        <dbReference type="ARBA" id="ARBA00005915"/>
    </source>
</evidence>
<dbReference type="InterPro" id="IPR004610">
    <property type="entry name" value="RecJ"/>
</dbReference>
<dbReference type="STRING" id="1069536.SINU_07365"/>
<keyword evidence="5 10" id="KW-0269">Exonuclease</keyword>
<dbReference type="PANTHER" id="PTHR30255:SF2">
    <property type="entry name" value="SINGLE-STRANDED-DNA-SPECIFIC EXONUCLEASE RECJ"/>
    <property type="match status" value="1"/>
</dbReference>
<dbReference type="AlphaFoldDB" id="A0A0U1QP50"/>
<evidence type="ECO:0000259" key="8">
    <source>
        <dbReference type="Pfam" id="PF10141"/>
    </source>
</evidence>
<feature type="domain" description="RecJ OB" evidence="9">
    <location>
        <begin position="455"/>
        <end position="561"/>
    </location>
</feature>
<feature type="domain" description="DDH" evidence="6">
    <location>
        <begin position="83"/>
        <end position="228"/>
    </location>
</feature>
<dbReference type="Pfam" id="PF10141">
    <property type="entry name" value="ssDNA-exonuc_C"/>
    <property type="match status" value="1"/>
</dbReference>
<keyword evidence="11" id="KW-1185">Reference proteome</keyword>
<dbReference type="GO" id="GO:0008409">
    <property type="term" value="F:5'-3' exonuclease activity"/>
    <property type="evidence" value="ECO:0007669"/>
    <property type="project" value="InterPro"/>
</dbReference>
<dbReference type="EMBL" id="AFVQ02000088">
    <property type="protein sequence ID" value="KLI02570.1"/>
    <property type="molecule type" value="Genomic_DNA"/>
</dbReference>
<name>A0A0U1QP50_9BACL</name>
<proteinExistence type="inferred from homology"/>
<organism evidence="10 11">
    <name type="scientific">Sporolactobacillus inulinus CASD</name>
    <dbReference type="NCBI Taxonomy" id="1069536"/>
    <lineage>
        <taxon>Bacteria</taxon>
        <taxon>Bacillati</taxon>
        <taxon>Bacillota</taxon>
        <taxon>Bacilli</taxon>
        <taxon>Bacillales</taxon>
        <taxon>Sporolactobacillaceae</taxon>
        <taxon>Sporolactobacillus</taxon>
    </lineage>
</organism>
<dbReference type="SUPFAM" id="SSF64182">
    <property type="entry name" value="DHH phosphoesterases"/>
    <property type="match status" value="1"/>
</dbReference>
<dbReference type="PANTHER" id="PTHR30255">
    <property type="entry name" value="SINGLE-STRANDED-DNA-SPECIFIC EXONUCLEASE RECJ"/>
    <property type="match status" value="1"/>
</dbReference>
<keyword evidence="3" id="KW-0540">Nuclease</keyword>